<keyword evidence="3" id="KW-1185">Reference proteome</keyword>
<accession>A0A9E7U5T2</accession>
<name>A0A9E7U5T2_9EURY</name>
<gene>
    <name evidence="2" type="ORF">N0B31_05580</name>
</gene>
<proteinExistence type="predicted"/>
<protein>
    <submittedName>
        <fullName evidence="2">Gluconate 2-dehydrogenase subunit 3 family protein</fullName>
    </submittedName>
</protein>
<evidence type="ECO:0000313" key="2">
    <source>
        <dbReference type="EMBL" id="UWM55755.1"/>
    </source>
</evidence>
<dbReference type="KEGG" id="ssai:N0B31_05580"/>
<dbReference type="Proteomes" id="UP001057580">
    <property type="component" value="Chromosome"/>
</dbReference>
<dbReference type="GeneID" id="74941872"/>
<dbReference type="InterPro" id="IPR006311">
    <property type="entry name" value="TAT_signal"/>
</dbReference>
<reference evidence="2" key="1">
    <citation type="submission" date="2022-09" db="EMBL/GenBank/DDBJ databases">
        <title>Diverse halophilic archaea isolated from saline environments.</title>
        <authorList>
            <person name="Cui H.-L."/>
        </authorList>
    </citation>
    <scope>NUCLEOTIDE SEQUENCE</scope>
    <source>
        <strain evidence="2">ZS-35-S2</strain>
    </source>
</reference>
<organism evidence="2 3">
    <name type="scientific">Salinirubellus salinus</name>
    <dbReference type="NCBI Taxonomy" id="1364945"/>
    <lineage>
        <taxon>Archaea</taxon>
        <taxon>Methanobacteriati</taxon>
        <taxon>Methanobacteriota</taxon>
        <taxon>Stenosarchaea group</taxon>
        <taxon>Halobacteria</taxon>
        <taxon>Halobacteriales</taxon>
        <taxon>Natronomonadaceae</taxon>
        <taxon>Salinirubellus</taxon>
    </lineage>
</organism>
<dbReference type="RefSeq" id="WP_260594866.1">
    <property type="nucleotide sequence ID" value="NZ_CP104003.1"/>
</dbReference>
<evidence type="ECO:0000256" key="1">
    <source>
        <dbReference type="SAM" id="MobiDB-lite"/>
    </source>
</evidence>
<dbReference type="PROSITE" id="PS51318">
    <property type="entry name" value="TAT"/>
    <property type="match status" value="1"/>
</dbReference>
<sequence>MRLSRRDALAALTGAGIVSGGAAATLARDQSPDANPDRVPELDADTVLDEETLATLVAAAEVVFPSDVSGITAFVYPYVTGKAGERPAFRDGVDAATTTLETYADLWRDASFTALGPAGRDGLLREMGVHTADPVPDGTHPERVRFYVVNELLYALYASPTGGDLVGIENPQGHPGGTVSYTQGPGGRR</sequence>
<feature type="region of interest" description="Disordered" evidence="1">
    <location>
        <begin position="167"/>
        <end position="189"/>
    </location>
</feature>
<evidence type="ECO:0000313" key="3">
    <source>
        <dbReference type="Proteomes" id="UP001057580"/>
    </source>
</evidence>
<dbReference type="AlphaFoldDB" id="A0A9E7U5T2"/>
<dbReference type="EMBL" id="CP104003">
    <property type="protein sequence ID" value="UWM55755.1"/>
    <property type="molecule type" value="Genomic_DNA"/>
</dbReference>